<reference evidence="8 9" key="1">
    <citation type="submission" date="2020-10" db="EMBL/GenBank/DDBJ databases">
        <title>Myceligenerans pegani sp. nov., an endophytic actinomycete isolated from Peganum harmala L. in Xinjiang, China.</title>
        <authorList>
            <person name="Xin L."/>
        </authorList>
    </citation>
    <scope>NUCLEOTIDE SEQUENCE [LARGE SCALE GENOMIC DNA]</scope>
    <source>
        <strain evidence="8 9">TRM65318</strain>
    </source>
</reference>
<name>A0ABR9MT71_9MICO</name>
<dbReference type="Proteomes" id="UP000625527">
    <property type="component" value="Unassembled WGS sequence"/>
</dbReference>
<dbReference type="NCBIfam" id="TIGR01141">
    <property type="entry name" value="hisC"/>
    <property type="match status" value="1"/>
</dbReference>
<dbReference type="CDD" id="cd00609">
    <property type="entry name" value="AAT_like"/>
    <property type="match status" value="1"/>
</dbReference>
<dbReference type="HAMAP" id="MF_01023">
    <property type="entry name" value="HisC_aminotrans_2"/>
    <property type="match status" value="1"/>
</dbReference>
<evidence type="ECO:0000256" key="6">
    <source>
        <dbReference type="HAMAP-Rule" id="MF_01513"/>
    </source>
</evidence>
<dbReference type="Pfam" id="PF00155">
    <property type="entry name" value="Aminotran_1_2"/>
    <property type="match status" value="1"/>
</dbReference>
<dbReference type="GO" id="GO:0004400">
    <property type="term" value="F:histidinol-phosphate transaminase activity"/>
    <property type="evidence" value="ECO:0007669"/>
    <property type="project" value="UniProtKB-EC"/>
</dbReference>
<dbReference type="EC" id="2.6.1.57" evidence="6"/>
<keyword evidence="5 6" id="KW-0663">Pyridoxal phosphate</keyword>
<evidence type="ECO:0000256" key="3">
    <source>
        <dbReference type="ARBA" id="ARBA00022576"/>
    </source>
</evidence>
<evidence type="ECO:0000256" key="5">
    <source>
        <dbReference type="ARBA" id="ARBA00022898"/>
    </source>
</evidence>
<dbReference type="SUPFAM" id="SSF53383">
    <property type="entry name" value="PLP-dependent transferases"/>
    <property type="match status" value="1"/>
</dbReference>
<dbReference type="Gene3D" id="3.90.1150.10">
    <property type="entry name" value="Aspartate Aminotransferase, domain 1"/>
    <property type="match status" value="1"/>
</dbReference>
<comment type="caution">
    <text evidence="8">The sequence shown here is derived from an EMBL/GenBank/DDBJ whole genome shotgun (WGS) entry which is preliminary data.</text>
</comment>
<dbReference type="NCBIfam" id="NF002878">
    <property type="entry name" value="PRK03321.1"/>
    <property type="match status" value="1"/>
</dbReference>
<feature type="modified residue" description="N6-(pyridoxal phosphate)lysine" evidence="6">
    <location>
        <position position="248"/>
    </location>
</feature>
<keyword evidence="4 6" id="KW-0808">Transferase</keyword>
<dbReference type="InterPro" id="IPR015424">
    <property type="entry name" value="PyrdxlP-dep_Trfase"/>
</dbReference>
<protein>
    <recommendedName>
        <fullName evidence="6">Aromatic amino acid aminotransferase</fullName>
        <shortName evidence="6">ArAT</shortName>
        <ecNumber evidence="6">2.6.1.57</ecNumber>
    </recommendedName>
</protein>
<dbReference type="PANTHER" id="PTHR43643">
    <property type="entry name" value="HISTIDINOL-PHOSPHATE AMINOTRANSFERASE 2"/>
    <property type="match status" value="1"/>
</dbReference>
<dbReference type="InterPro" id="IPR015422">
    <property type="entry name" value="PyrdxlP-dep_Trfase_small"/>
</dbReference>
<evidence type="ECO:0000256" key="1">
    <source>
        <dbReference type="ARBA" id="ARBA00001933"/>
    </source>
</evidence>
<comment type="function">
    <text evidence="6">Aminotransferase that catalyzes the conversion of aromatic amino acids and 2-oxoglutarate into corresponding aromatic oxo acids and L-glutamate.</text>
</comment>
<organism evidence="8 9">
    <name type="scientific">Myceligenerans pegani</name>
    <dbReference type="NCBI Taxonomy" id="2776917"/>
    <lineage>
        <taxon>Bacteria</taxon>
        <taxon>Bacillati</taxon>
        <taxon>Actinomycetota</taxon>
        <taxon>Actinomycetes</taxon>
        <taxon>Micrococcales</taxon>
        <taxon>Promicromonosporaceae</taxon>
        <taxon>Myceligenerans</taxon>
    </lineage>
</organism>
<evidence type="ECO:0000313" key="8">
    <source>
        <dbReference type="EMBL" id="MBE1874149.1"/>
    </source>
</evidence>
<dbReference type="InterPro" id="IPR050106">
    <property type="entry name" value="HistidinolP_aminotransfase"/>
</dbReference>
<dbReference type="InterPro" id="IPR015421">
    <property type="entry name" value="PyrdxlP-dep_Trfase_major"/>
</dbReference>
<dbReference type="PROSITE" id="PS00599">
    <property type="entry name" value="AA_TRANSFER_CLASS_2"/>
    <property type="match status" value="1"/>
</dbReference>
<comment type="catalytic activity">
    <reaction evidence="6">
        <text>an aromatic L-alpha-amino acid + 2-oxoglutarate = an aromatic oxo-acid + L-glutamate</text>
        <dbReference type="Rhea" id="RHEA:17533"/>
        <dbReference type="ChEBI" id="CHEBI:16810"/>
        <dbReference type="ChEBI" id="CHEBI:29985"/>
        <dbReference type="ChEBI" id="CHEBI:73309"/>
        <dbReference type="ChEBI" id="CHEBI:84824"/>
        <dbReference type="EC" id="2.6.1.57"/>
    </reaction>
</comment>
<dbReference type="InterPro" id="IPR004839">
    <property type="entry name" value="Aminotransferase_I/II_large"/>
</dbReference>
<gene>
    <name evidence="8" type="primary">hisC</name>
    <name evidence="6" type="synonym">pat</name>
    <name evidence="8" type="ORF">IHE71_00260</name>
</gene>
<evidence type="ECO:0000256" key="2">
    <source>
        <dbReference type="ARBA" id="ARBA00011738"/>
    </source>
</evidence>
<proteinExistence type="inferred from homology"/>
<sequence>MFAGILPSGRPLAPAVRGILNRVNTTPENTTVPLRAAVAALPAYVPGARVAPGSGAWKLSSNENPYPPLESVREVIARAAGEVNRYPDMYATELVAAIAEKVGLTPANVVVGTGSVSMLGHVLQSVVEPGDEVVYAWRSFEAYPIYAAIAGATSVTVPVTADGRHDLPAMAAAVTSRTKVVLVCTPNNPTGPAVRTGELATFLSAVPRETLVVVDEAYLEFVRDPDVPDAVALLREHANVVVLRTFSKAYGLAGLRVGYALAPTALATGIRSASTPFGVSGIAQQAALASLAPAAQAELMERVDALVAERTRVADALRDQGWDLPETQANFVWFGLGDATIDRAKEATDAGILVRPFAGDGIRVTIGEPEANDAFLKLAAGWR</sequence>
<dbReference type="InterPro" id="IPR005861">
    <property type="entry name" value="HisP_aminotrans"/>
</dbReference>
<comment type="cofactor">
    <cofactor evidence="1 6">
        <name>pyridoxal 5'-phosphate</name>
        <dbReference type="ChEBI" id="CHEBI:597326"/>
    </cofactor>
</comment>
<accession>A0ABR9MT71</accession>
<dbReference type="HAMAP" id="MF_01513">
    <property type="entry name" value="Phe_aminotrans_2"/>
    <property type="match status" value="1"/>
</dbReference>
<dbReference type="InterPro" id="IPR001917">
    <property type="entry name" value="Aminotrans_II_pyridoxalP_BS"/>
</dbReference>
<dbReference type="InterPro" id="IPR024892">
    <property type="entry name" value="ArAT"/>
</dbReference>
<dbReference type="Gene3D" id="3.40.640.10">
    <property type="entry name" value="Type I PLP-dependent aspartate aminotransferase-like (Major domain)"/>
    <property type="match status" value="1"/>
</dbReference>
<dbReference type="PANTHER" id="PTHR43643:SF3">
    <property type="entry name" value="HISTIDINOL-PHOSPHATE AMINOTRANSFERASE"/>
    <property type="match status" value="1"/>
</dbReference>
<keyword evidence="3 6" id="KW-0032">Aminotransferase</keyword>
<comment type="subunit">
    <text evidence="2 6">Homodimer.</text>
</comment>
<evidence type="ECO:0000256" key="4">
    <source>
        <dbReference type="ARBA" id="ARBA00022679"/>
    </source>
</evidence>
<feature type="domain" description="Aminotransferase class I/classII large" evidence="7">
    <location>
        <begin position="58"/>
        <end position="374"/>
    </location>
</feature>
<evidence type="ECO:0000313" key="9">
    <source>
        <dbReference type="Proteomes" id="UP000625527"/>
    </source>
</evidence>
<comment type="similarity">
    <text evidence="6">Belongs to the class-II pyridoxal-phosphate-dependent aminotransferase family.</text>
</comment>
<keyword evidence="9" id="KW-1185">Reference proteome</keyword>
<evidence type="ECO:0000259" key="7">
    <source>
        <dbReference type="Pfam" id="PF00155"/>
    </source>
</evidence>
<dbReference type="EMBL" id="JADAQT010000010">
    <property type="protein sequence ID" value="MBE1874149.1"/>
    <property type="molecule type" value="Genomic_DNA"/>
</dbReference>